<feature type="region of interest" description="Disordered" evidence="2">
    <location>
        <begin position="656"/>
        <end position="689"/>
    </location>
</feature>
<reference evidence="5" key="3">
    <citation type="submission" date="2025-04" db="UniProtKB">
        <authorList>
            <consortium name="RefSeq"/>
        </authorList>
    </citation>
    <scope>IDENTIFICATION</scope>
    <source>
        <strain evidence="5">CBS 304.34</strain>
    </source>
</reference>
<evidence type="ECO:0000313" key="4">
    <source>
        <dbReference type="Proteomes" id="UP000504636"/>
    </source>
</evidence>
<name>A0A6A6Y4H5_9PEZI</name>
<dbReference type="SUPFAM" id="SSF52540">
    <property type="entry name" value="P-loop containing nucleoside triphosphate hydrolases"/>
    <property type="match status" value="1"/>
</dbReference>
<dbReference type="InterPro" id="IPR027417">
    <property type="entry name" value="P-loop_NTPase"/>
</dbReference>
<proteinExistence type="predicted"/>
<organism evidence="3">
    <name type="scientific">Mytilinidion resinicola</name>
    <dbReference type="NCBI Taxonomy" id="574789"/>
    <lineage>
        <taxon>Eukaryota</taxon>
        <taxon>Fungi</taxon>
        <taxon>Dikarya</taxon>
        <taxon>Ascomycota</taxon>
        <taxon>Pezizomycotina</taxon>
        <taxon>Dothideomycetes</taxon>
        <taxon>Pleosporomycetidae</taxon>
        <taxon>Mytilinidiales</taxon>
        <taxon>Mytilinidiaceae</taxon>
        <taxon>Mytilinidion</taxon>
    </lineage>
</organism>
<evidence type="ECO:0000313" key="5">
    <source>
        <dbReference type="RefSeq" id="XP_033570524.1"/>
    </source>
</evidence>
<dbReference type="GO" id="GO:0005739">
    <property type="term" value="C:mitochondrion"/>
    <property type="evidence" value="ECO:0007669"/>
    <property type="project" value="TreeGrafter"/>
</dbReference>
<keyword evidence="4" id="KW-1185">Reference proteome</keyword>
<dbReference type="OrthoDB" id="1696305at2759"/>
<dbReference type="RefSeq" id="XP_033570524.1">
    <property type="nucleotide sequence ID" value="XM_033718322.1"/>
</dbReference>
<evidence type="ECO:0000256" key="2">
    <source>
        <dbReference type="SAM" id="MobiDB-lite"/>
    </source>
</evidence>
<reference evidence="3 5" key="1">
    <citation type="journal article" date="2020" name="Stud. Mycol.">
        <title>101 Dothideomycetes genomes: a test case for predicting lifestyles and emergence of pathogens.</title>
        <authorList>
            <person name="Haridas S."/>
            <person name="Albert R."/>
            <person name="Binder M."/>
            <person name="Bloem J."/>
            <person name="Labutti K."/>
            <person name="Salamov A."/>
            <person name="Andreopoulos B."/>
            <person name="Baker S."/>
            <person name="Barry K."/>
            <person name="Bills G."/>
            <person name="Bluhm B."/>
            <person name="Cannon C."/>
            <person name="Castanera R."/>
            <person name="Culley D."/>
            <person name="Daum C."/>
            <person name="Ezra D."/>
            <person name="Gonzalez J."/>
            <person name="Henrissat B."/>
            <person name="Kuo A."/>
            <person name="Liang C."/>
            <person name="Lipzen A."/>
            <person name="Lutzoni F."/>
            <person name="Magnuson J."/>
            <person name="Mondo S."/>
            <person name="Nolan M."/>
            <person name="Ohm R."/>
            <person name="Pangilinan J."/>
            <person name="Park H.-J."/>
            <person name="Ramirez L."/>
            <person name="Alfaro M."/>
            <person name="Sun H."/>
            <person name="Tritt A."/>
            <person name="Yoshinaga Y."/>
            <person name="Zwiers L.-H."/>
            <person name="Turgeon B."/>
            <person name="Goodwin S."/>
            <person name="Spatafora J."/>
            <person name="Crous P."/>
            <person name="Grigoriev I."/>
        </authorList>
    </citation>
    <scope>NUCLEOTIDE SEQUENCE</scope>
    <source>
        <strain evidence="3 5">CBS 304.34</strain>
    </source>
</reference>
<feature type="compositionally biased region" description="Polar residues" evidence="2">
    <location>
        <begin position="42"/>
        <end position="55"/>
    </location>
</feature>
<dbReference type="EMBL" id="MU003717">
    <property type="protein sequence ID" value="KAF2803560.1"/>
    <property type="molecule type" value="Genomic_DNA"/>
</dbReference>
<dbReference type="PANTHER" id="PTHR46434">
    <property type="entry name" value="GENETIC INTERACTOR OF PROHIBITINS 3, MITOCHONDRIAL"/>
    <property type="match status" value="1"/>
</dbReference>
<protein>
    <submittedName>
        <fullName evidence="3 5">Uncharacterized protein</fullName>
    </submittedName>
</protein>
<evidence type="ECO:0000256" key="1">
    <source>
        <dbReference type="SAM" id="Coils"/>
    </source>
</evidence>
<sequence>MRPALRQASKLLQRDATVPHVSIPLFLCPALLSTPARPSLCRQGSSPQNAKFSNSSRRRRPEAAITTPSPPPAQENAVAAPAKRPLPLCCPGCGAPTQTIEQNEAGFFSLQRGAVRAYINYDKNSQDAVEEDIFTRAIRGVDQNVLGELGLNKDVLTSTPEKTAPSTPVCDRCHNLIHHHAGTSIFHPSIDAISDTIAESPHRHNHIYHVIDAADFPMSIIPKLQAALQIPQLRTQNRRSKHTRWQSGDRVAEVSFIITRSDLLAPLKEQVDKLMPYVQEVLRDALGRSGKRFRLGNVRLVSAKRGWWTKEVKADIWDRGGGGWMVGKVNVGKSNLFEVVYPKGRGGLDMNVRRIRSAEERARMEEAAQSVDELMAIQEQLVQEDEEAKIDPAEKAREEAEAALQDDEALLPPPQIETAFPVMPIISSLPGTTASPIRVPFGNGRGELIDLPGLARSDLESYVRPEHRLDLVMNHRITAQKHILKPGQSLLLGGLIRITPKTPDLVFIAHPFVPIDPHVTSTEKAEGMQTQTRESGVPSIAKSGIGEKIKSAGVFKLKWDVTKKQTGPLTSKSAGKMKADQLPFTVYSADILIEGSGWVELVAQVRKSKMDRSALLGGSQEGEDGVTEELDIEVPEVEVFSPEGRFVDVRRPMSASVLGGPRVKGRNERKVRPRPSMKSMKARRKPLGD</sequence>
<dbReference type="InterPro" id="IPR050896">
    <property type="entry name" value="Mito_lipid_metab_GTPase"/>
</dbReference>
<feature type="compositionally biased region" description="Basic residues" evidence="2">
    <location>
        <begin position="671"/>
        <end position="689"/>
    </location>
</feature>
<dbReference type="AlphaFoldDB" id="A0A6A6Y4H5"/>
<gene>
    <name evidence="3 5" type="ORF">BDZ99DRAFT_453257</name>
</gene>
<dbReference type="Proteomes" id="UP000504636">
    <property type="component" value="Unplaced"/>
</dbReference>
<feature type="region of interest" description="Disordered" evidence="2">
    <location>
        <begin position="38"/>
        <end position="78"/>
    </location>
</feature>
<dbReference type="PANTHER" id="PTHR46434:SF1">
    <property type="entry name" value="GENETIC INTERACTOR OF PROHIBITINS 3, MITOCHONDRIAL"/>
    <property type="match status" value="1"/>
</dbReference>
<dbReference type="GeneID" id="54459215"/>
<keyword evidence="1" id="KW-0175">Coiled coil</keyword>
<feature type="coiled-coil region" evidence="1">
    <location>
        <begin position="364"/>
        <end position="403"/>
    </location>
</feature>
<dbReference type="Gene3D" id="3.40.50.300">
    <property type="entry name" value="P-loop containing nucleotide triphosphate hydrolases"/>
    <property type="match status" value="1"/>
</dbReference>
<evidence type="ECO:0000313" key="3">
    <source>
        <dbReference type="EMBL" id="KAF2803560.1"/>
    </source>
</evidence>
<accession>A0A6A6Y4H5</accession>
<reference evidence="5" key="2">
    <citation type="submission" date="2020-04" db="EMBL/GenBank/DDBJ databases">
        <authorList>
            <consortium name="NCBI Genome Project"/>
        </authorList>
    </citation>
    <scope>NUCLEOTIDE SEQUENCE</scope>
    <source>
        <strain evidence="5">CBS 304.34</strain>
    </source>
</reference>